<gene>
    <name evidence="2" type="ORF">P7K49_035301</name>
</gene>
<proteinExistence type="predicted"/>
<evidence type="ECO:0000313" key="2">
    <source>
        <dbReference type="EMBL" id="KAK2085876.1"/>
    </source>
</evidence>
<name>A0ABQ9TM78_SAGOE</name>
<organism evidence="2 3">
    <name type="scientific">Saguinus oedipus</name>
    <name type="common">Cotton-top tamarin</name>
    <name type="synonym">Oedipomidas oedipus</name>
    <dbReference type="NCBI Taxonomy" id="9490"/>
    <lineage>
        <taxon>Eukaryota</taxon>
        <taxon>Metazoa</taxon>
        <taxon>Chordata</taxon>
        <taxon>Craniata</taxon>
        <taxon>Vertebrata</taxon>
        <taxon>Euteleostomi</taxon>
        <taxon>Mammalia</taxon>
        <taxon>Eutheria</taxon>
        <taxon>Euarchontoglires</taxon>
        <taxon>Primates</taxon>
        <taxon>Haplorrhini</taxon>
        <taxon>Platyrrhini</taxon>
        <taxon>Cebidae</taxon>
        <taxon>Callitrichinae</taxon>
        <taxon>Saguinus</taxon>
    </lineage>
</organism>
<dbReference type="EMBL" id="JASSZA010000020">
    <property type="protein sequence ID" value="KAK2085876.1"/>
    <property type="molecule type" value="Genomic_DNA"/>
</dbReference>
<evidence type="ECO:0000313" key="3">
    <source>
        <dbReference type="Proteomes" id="UP001266305"/>
    </source>
</evidence>
<feature type="compositionally biased region" description="Polar residues" evidence="1">
    <location>
        <begin position="78"/>
        <end position="88"/>
    </location>
</feature>
<feature type="region of interest" description="Disordered" evidence="1">
    <location>
        <begin position="1"/>
        <end position="109"/>
    </location>
</feature>
<comment type="caution">
    <text evidence="2">The sequence shown here is derived from an EMBL/GenBank/DDBJ whole genome shotgun (WGS) entry which is preliminary data.</text>
</comment>
<reference evidence="2 3" key="1">
    <citation type="submission" date="2023-05" db="EMBL/GenBank/DDBJ databases">
        <title>B98-5 Cell Line De Novo Hybrid Assembly: An Optical Mapping Approach.</title>
        <authorList>
            <person name="Kananen K."/>
            <person name="Auerbach J.A."/>
            <person name="Kautto E."/>
            <person name="Blachly J.S."/>
        </authorList>
    </citation>
    <scope>NUCLEOTIDE SEQUENCE [LARGE SCALE GENOMIC DNA]</scope>
    <source>
        <strain evidence="2">B95-8</strain>
        <tissue evidence="2">Cell line</tissue>
    </source>
</reference>
<dbReference type="Proteomes" id="UP001266305">
    <property type="component" value="Unassembled WGS sequence"/>
</dbReference>
<protein>
    <submittedName>
        <fullName evidence="2">Uncharacterized protein</fullName>
    </submittedName>
</protein>
<evidence type="ECO:0000256" key="1">
    <source>
        <dbReference type="SAM" id="MobiDB-lite"/>
    </source>
</evidence>
<keyword evidence="3" id="KW-1185">Reference proteome</keyword>
<accession>A0ABQ9TM78</accession>
<sequence length="109" mass="11008">MGTRLLEPPLQATAIPNPWASAPLHPSASSTDTTLEKADQEVTSILERLLGSKAPGPSTGDLTGSGPCPGMAPALQEAGSQPPVTGTSEAPGEAQTDPNRKDSQGLTPP</sequence>